<dbReference type="InterPro" id="IPR023459">
    <property type="entry name" value="Tscrpt_elong_fac_GreA/B_fam"/>
</dbReference>
<keyword evidence="3" id="KW-1185">Reference proteome</keyword>
<dbReference type="Pfam" id="PF01272">
    <property type="entry name" value="GreA_GreB"/>
    <property type="match status" value="1"/>
</dbReference>
<sequence length="157" mass="16777">MSVAFRRENDDEHLEPKFEVPIAPGPNLVTPRGLRLIAAKLAELDAAIAGEADEAARNVLKRDHRYWGTRLSTAQVAEPPPTGEVAIGSRVKFRLNGKIRTIDIVGGDEADAAHDRIAFSAPLARALIGGEVGETVDFGDRTDALEILATTASPDAD</sequence>
<dbReference type="EMBL" id="CP098401">
    <property type="protein sequence ID" value="URW75497.1"/>
    <property type="molecule type" value="Genomic_DNA"/>
</dbReference>
<dbReference type="SUPFAM" id="SSF54534">
    <property type="entry name" value="FKBP-like"/>
    <property type="match status" value="1"/>
</dbReference>
<accession>A0ABY4TSV9</accession>
<dbReference type="PANTHER" id="PTHR30437">
    <property type="entry name" value="TRANSCRIPTION ELONGATION FACTOR GREA"/>
    <property type="match status" value="1"/>
</dbReference>
<evidence type="ECO:0000313" key="2">
    <source>
        <dbReference type="EMBL" id="URW75497.1"/>
    </source>
</evidence>
<dbReference type="InterPro" id="IPR001437">
    <property type="entry name" value="Tscrpt_elong_fac_GreA/B_C"/>
</dbReference>
<proteinExistence type="predicted"/>
<feature type="domain" description="Transcription elongation factor GreA/GreB C-terminal" evidence="1">
    <location>
        <begin position="81"/>
        <end position="138"/>
    </location>
</feature>
<gene>
    <name evidence="2" type="ORF">M9980_13340</name>
</gene>
<dbReference type="GO" id="GO:0003746">
    <property type="term" value="F:translation elongation factor activity"/>
    <property type="evidence" value="ECO:0007669"/>
    <property type="project" value="UniProtKB-KW"/>
</dbReference>
<dbReference type="RefSeq" id="WP_250751759.1">
    <property type="nucleotide sequence ID" value="NZ_CP098401.1"/>
</dbReference>
<evidence type="ECO:0000313" key="3">
    <source>
        <dbReference type="Proteomes" id="UP001055580"/>
    </source>
</evidence>
<dbReference type="Proteomes" id="UP001055580">
    <property type="component" value="Chromosome"/>
</dbReference>
<organism evidence="2 3">
    <name type="scientific">Sphingomonas donggukensis</name>
    <dbReference type="NCBI Taxonomy" id="2949093"/>
    <lineage>
        <taxon>Bacteria</taxon>
        <taxon>Pseudomonadati</taxon>
        <taxon>Pseudomonadota</taxon>
        <taxon>Alphaproteobacteria</taxon>
        <taxon>Sphingomonadales</taxon>
        <taxon>Sphingomonadaceae</taxon>
        <taxon>Sphingomonas</taxon>
    </lineage>
</organism>
<keyword evidence="2" id="KW-0648">Protein biosynthesis</keyword>
<reference evidence="2" key="1">
    <citation type="submission" date="2022-05" db="EMBL/GenBank/DDBJ databases">
        <title>Sphingomonas sp. strain RMG20 Genome sequencing and assembly.</title>
        <authorList>
            <person name="Kim I."/>
        </authorList>
    </citation>
    <scope>NUCLEOTIDE SEQUENCE</scope>
    <source>
        <strain evidence="2">RMG20</strain>
    </source>
</reference>
<dbReference type="PANTHER" id="PTHR30437:SF6">
    <property type="entry name" value="TRANSCRIPTION ELONGATION FACTOR GREB"/>
    <property type="match status" value="1"/>
</dbReference>
<keyword evidence="2" id="KW-0251">Elongation factor</keyword>
<dbReference type="Gene3D" id="3.10.50.30">
    <property type="entry name" value="Transcription elongation factor, GreA/GreB, C-terminal domain"/>
    <property type="match status" value="1"/>
</dbReference>
<name>A0ABY4TSV9_9SPHN</name>
<dbReference type="InterPro" id="IPR036953">
    <property type="entry name" value="GreA/GreB_C_sf"/>
</dbReference>
<protein>
    <submittedName>
        <fullName evidence="2">GreA/GreB family elongation factor</fullName>
    </submittedName>
</protein>
<evidence type="ECO:0000259" key="1">
    <source>
        <dbReference type="Pfam" id="PF01272"/>
    </source>
</evidence>